<gene>
    <name evidence="3" type="ORF">ACFFIX_07185</name>
</gene>
<reference evidence="3 4" key="1">
    <citation type="submission" date="2024-09" db="EMBL/GenBank/DDBJ databases">
        <authorList>
            <person name="Sun Q."/>
            <person name="Mori K."/>
        </authorList>
    </citation>
    <scope>NUCLEOTIDE SEQUENCE [LARGE SCALE GENOMIC DNA]</scope>
    <source>
        <strain evidence="3 4">CCM 7228</strain>
    </source>
</reference>
<dbReference type="InterPro" id="IPR002762">
    <property type="entry name" value="CbiX-like"/>
</dbReference>
<comment type="caution">
    <text evidence="3">The sequence shown here is derived from an EMBL/GenBank/DDBJ whole genome shotgun (WGS) entry which is preliminary data.</text>
</comment>
<evidence type="ECO:0000313" key="3">
    <source>
        <dbReference type="EMBL" id="MFC0271232.1"/>
    </source>
</evidence>
<dbReference type="Proteomes" id="UP001589854">
    <property type="component" value="Unassembled WGS sequence"/>
</dbReference>
<evidence type="ECO:0000256" key="2">
    <source>
        <dbReference type="ARBA" id="ARBA00023239"/>
    </source>
</evidence>
<accession>A0ABV6GC42</accession>
<dbReference type="PANTHER" id="PTHR33542:SF3">
    <property type="entry name" value="SIROHYDROCHLORIN FERROCHELATASE, CHLOROPLASTIC"/>
    <property type="match status" value="1"/>
</dbReference>
<protein>
    <submittedName>
        <fullName evidence="3">Sirohydrochlorin chelatase</fullName>
    </submittedName>
</protein>
<organism evidence="3 4">
    <name type="scientific">Metabacillus herbersteinensis</name>
    <dbReference type="NCBI Taxonomy" id="283816"/>
    <lineage>
        <taxon>Bacteria</taxon>
        <taxon>Bacillati</taxon>
        <taxon>Bacillota</taxon>
        <taxon>Bacilli</taxon>
        <taxon>Bacillales</taxon>
        <taxon>Bacillaceae</taxon>
        <taxon>Metabacillus</taxon>
    </lineage>
</organism>
<dbReference type="Gene3D" id="3.40.50.1400">
    <property type="match status" value="2"/>
</dbReference>
<dbReference type="RefSeq" id="WP_378932047.1">
    <property type="nucleotide sequence ID" value="NZ_JBHLVO010000004.1"/>
</dbReference>
<proteinExistence type="predicted"/>
<name>A0ABV6GC42_9BACI</name>
<dbReference type="PANTHER" id="PTHR33542">
    <property type="entry name" value="SIROHYDROCHLORIN FERROCHELATASE, CHLOROPLASTIC"/>
    <property type="match status" value="1"/>
</dbReference>
<dbReference type="SUPFAM" id="SSF53800">
    <property type="entry name" value="Chelatase"/>
    <property type="match status" value="1"/>
</dbReference>
<dbReference type="InterPro" id="IPR050963">
    <property type="entry name" value="Sirohydro_Cobaltochel/CbiX"/>
</dbReference>
<dbReference type="EMBL" id="JBHLVO010000004">
    <property type="protein sequence ID" value="MFC0271232.1"/>
    <property type="molecule type" value="Genomic_DNA"/>
</dbReference>
<dbReference type="Pfam" id="PF01903">
    <property type="entry name" value="CbiX"/>
    <property type="match status" value="2"/>
</dbReference>
<sequence>MKQAVLYVCHGSRLPKACQEAIEFIESVKPKVNVSIQEISFLELSSPTIEDGFKNCVNKGATHIAVVPLLLLTAAHAKQDIPKEVRHVAKNYPHVKLTYGRPIGVHPNMTDILIDKIKEVTTLSSFSTGIIVGRGSSDSEVVTDLKTIATSLQTNSNLSAVHACFLTAAQPKFESFIEEIYHSDVQSIVIIPYLLFTGVLKREIDTAIKKYDWKNRDISICAYLAPHPSLIDVFLERVEEALQNKQEQFSFMGDKCDVTTAY</sequence>
<dbReference type="CDD" id="cd03416">
    <property type="entry name" value="CbiX_SirB_N"/>
    <property type="match status" value="1"/>
</dbReference>
<dbReference type="CDD" id="cd03414">
    <property type="entry name" value="CbiX_SirB_C"/>
    <property type="match status" value="1"/>
</dbReference>
<evidence type="ECO:0000256" key="1">
    <source>
        <dbReference type="ARBA" id="ARBA00022723"/>
    </source>
</evidence>
<keyword evidence="4" id="KW-1185">Reference proteome</keyword>
<keyword evidence="1" id="KW-0479">Metal-binding</keyword>
<keyword evidence="2" id="KW-0456">Lyase</keyword>
<evidence type="ECO:0000313" key="4">
    <source>
        <dbReference type="Proteomes" id="UP001589854"/>
    </source>
</evidence>